<dbReference type="PANTHER" id="PTHR11767">
    <property type="entry name" value="INWARD RECTIFIER POTASSIUM CHANNEL"/>
    <property type="match status" value="1"/>
</dbReference>
<evidence type="ECO:0000256" key="3">
    <source>
        <dbReference type="ARBA" id="ARBA00022538"/>
    </source>
</evidence>
<organism evidence="16">
    <name type="scientific">Cafeteria roenbergensis</name>
    <name type="common">Marine flagellate</name>
    <dbReference type="NCBI Taxonomy" id="33653"/>
    <lineage>
        <taxon>Eukaryota</taxon>
        <taxon>Sar</taxon>
        <taxon>Stramenopiles</taxon>
        <taxon>Bigyra</taxon>
        <taxon>Opalozoa</taxon>
        <taxon>Bicosoecida</taxon>
        <taxon>Cafeteriaceae</taxon>
        <taxon>Cafeteria</taxon>
    </lineage>
</organism>
<dbReference type="GO" id="GO:0005242">
    <property type="term" value="F:inward rectifier potassium channel activity"/>
    <property type="evidence" value="ECO:0007669"/>
    <property type="project" value="InterPro"/>
</dbReference>
<feature type="domain" description="Potassium channel inwardly rectifying transmembrane" evidence="14">
    <location>
        <begin position="63"/>
        <end position="173"/>
    </location>
</feature>
<sequence>MGIASIWTCCQRREVTEPSLCTRLRTDMGLKQEPRKRILKRGVGMFSQAIGEFRVGQRKTAALSLYAADLWHSILGMRTWKLVLLVSLMYTLSFLAFAILYMITPAKACSLEHLKTFSDFYQFSVQTEVTIGYGTADVTFGGCWQMGVLITLQSILGMLLDAFCIGVVYDRISAAGNRGRTIVFSNTATMCNIGGLWHFQFRVADIRKHQLSEAHVRIVTFWHDVGPAGERVRFFHSENLRVHSPDDELGGMLLLIVPQVVTHVMLPRAADRTNPRSILLPPPGYMDAWRQMEEAGVRPGTLTAWEWRERQRAEAQGGAPTLAGITCDAPTGHALAGPPAEAVAGAGAMRSPHRSAASAGRYGEQSAAHPSGVAIDVRGSSPSDPGQDEGETAGQQRIRTRPSVRSMGSGIADDSPRRARTHAAGRSGGGALGDGSAARASPPLPADLVDARTCAAPVPPAMAGPIAPGDVAPRAPWRGRSRQAGSTLSTGPQGSLNGSEGGDDALRWQAQLGMHGTAIVAAGATGASVAVGLPGADPAPRWAESGRDADADSQADTIATLTAAVDPDTVLRFWREAEVEVICIVEGIDSVSSDTTQARHSYVAGDIRVGHRFVPCVRRGFRGSCTVDYDLFHETELVAEDTYQAPVVLPFDSDE</sequence>
<dbReference type="InterPro" id="IPR040445">
    <property type="entry name" value="Kir_TM"/>
</dbReference>
<evidence type="ECO:0000259" key="14">
    <source>
        <dbReference type="Pfam" id="PF01007"/>
    </source>
</evidence>
<comment type="subcellular location">
    <subcellularLocation>
        <location evidence="1 11">Membrane</location>
        <topology evidence="1 11">Multi-pass membrane protein</topology>
    </subcellularLocation>
</comment>
<dbReference type="Pfam" id="PF01007">
    <property type="entry name" value="IRK"/>
    <property type="match status" value="1"/>
</dbReference>
<evidence type="ECO:0008006" key="17">
    <source>
        <dbReference type="Google" id="ProtNLM"/>
    </source>
</evidence>
<dbReference type="Pfam" id="PF17655">
    <property type="entry name" value="IRK_C"/>
    <property type="match status" value="2"/>
</dbReference>
<dbReference type="GO" id="GO:1990573">
    <property type="term" value="P:potassium ion import across plasma membrane"/>
    <property type="evidence" value="ECO:0007669"/>
    <property type="project" value="TreeGrafter"/>
</dbReference>
<keyword evidence="5 11" id="KW-0851">Voltage-gated channel</keyword>
<evidence type="ECO:0000256" key="4">
    <source>
        <dbReference type="ARBA" id="ARBA00022692"/>
    </source>
</evidence>
<dbReference type="InterPro" id="IPR016449">
    <property type="entry name" value="K_chnl_inward-rec_Kir"/>
</dbReference>
<evidence type="ECO:0000256" key="13">
    <source>
        <dbReference type="SAM" id="Phobius"/>
    </source>
</evidence>
<reference evidence="16" key="1">
    <citation type="submission" date="2021-01" db="EMBL/GenBank/DDBJ databases">
        <authorList>
            <person name="Corre E."/>
            <person name="Pelletier E."/>
            <person name="Niang G."/>
            <person name="Scheremetjew M."/>
            <person name="Finn R."/>
            <person name="Kale V."/>
            <person name="Holt S."/>
            <person name="Cochrane G."/>
            <person name="Meng A."/>
            <person name="Brown T."/>
            <person name="Cohen L."/>
        </authorList>
    </citation>
    <scope>NUCLEOTIDE SEQUENCE</scope>
    <source>
        <strain evidence="16">E4-10</strain>
    </source>
</reference>
<keyword evidence="6 11" id="KW-0630">Potassium</keyword>
<dbReference type="InterPro" id="IPR041647">
    <property type="entry name" value="IRK_C"/>
</dbReference>
<feature type="compositionally biased region" description="Low complexity" evidence="12">
    <location>
        <begin position="334"/>
        <end position="348"/>
    </location>
</feature>
<gene>
    <name evidence="16" type="ORF">CROE0942_LOCUS3404</name>
</gene>
<evidence type="ECO:0000256" key="12">
    <source>
        <dbReference type="SAM" id="MobiDB-lite"/>
    </source>
</evidence>
<dbReference type="SUPFAM" id="SSF81324">
    <property type="entry name" value="Voltage-gated potassium channels"/>
    <property type="match status" value="1"/>
</dbReference>
<keyword evidence="7 13" id="KW-1133">Transmembrane helix</keyword>
<keyword evidence="9 13" id="KW-0472">Membrane</keyword>
<dbReference type="InterPro" id="IPR014756">
    <property type="entry name" value="Ig_E-set"/>
</dbReference>
<evidence type="ECO:0000256" key="1">
    <source>
        <dbReference type="ARBA" id="ARBA00004141"/>
    </source>
</evidence>
<comment type="similarity">
    <text evidence="11">Belongs to the inward rectifier-type potassium channel (TC 1.A.2.1) family.</text>
</comment>
<evidence type="ECO:0000259" key="15">
    <source>
        <dbReference type="Pfam" id="PF17655"/>
    </source>
</evidence>
<feature type="transmembrane region" description="Helical" evidence="13">
    <location>
        <begin position="82"/>
        <end position="103"/>
    </location>
</feature>
<dbReference type="InterPro" id="IPR013518">
    <property type="entry name" value="K_chnl_inward-rec_Kir_cyto"/>
</dbReference>
<name>A0A7S0JS62_CAFRO</name>
<evidence type="ECO:0000256" key="7">
    <source>
        <dbReference type="ARBA" id="ARBA00022989"/>
    </source>
</evidence>
<feature type="region of interest" description="Disordered" evidence="12">
    <location>
        <begin position="460"/>
        <end position="503"/>
    </location>
</feature>
<evidence type="ECO:0000256" key="6">
    <source>
        <dbReference type="ARBA" id="ARBA00022958"/>
    </source>
</evidence>
<feature type="region of interest" description="Disordered" evidence="12">
    <location>
        <begin position="311"/>
        <end position="444"/>
    </location>
</feature>
<evidence type="ECO:0000256" key="11">
    <source>
        <dbReference type="RuleBase" id="RU003822"/>
    </source>
</evidence>
<dbReference type="AlphaFoldDB" id="A0A7S0JS62"/>
<protein>
    <recommendedName>
        <fullName evidence="17">Potassium channel domain-containing protein</fullName>
    </recommendedName>
</protein>
<keyword evidence="3 11" id="KW-0633">Potassium transport</keyword>
<keyword evidence="10 11" id="KW-0407">Ion channel</keyword>
<proteinExistence type="inferred from homology"/>
<evidence type="ECO:0000256" key="10">
    <source>
        <dbReference type="ARBA" id="ARBA00023303"/>
    </source>
</evidence>
<evidence type="ECO:0000256" key="2">
    <source>
        <dbReference type="ARBA" id="ARBA00022448"/>
    </source>
</evidence>
<dbReference type="Gene3D" id="2.60.40.1400">
    <property type="entry name" value="G protein-activated inward rectifier potassium channel 1"/>
    <property type="match status" value="2"/>
</dbReference>
<dbReference type="GO" id="GO:0034702">
    <property type="term" value="C:monoatomic ion channel complex"/>
    <property type="evidence" value="ECO:0007669"/>
    <property type="project" value="UniProtKB-KW"/>
</dbReference>
<evidence type="ECO:0000313" key="16">
    <source>
        <dbReference type="EMBL" id="CAD8559069.1"/>
    </source>
</evidence>
<feature type="compositionally biased region" description="Polar residues" evidence="12">
    <location>
        <begin position="483"/>
        <end position="498"/>
    </location>
</feature>
<keyword evidence="8 11" id="KW-0406">Ion transport</keyword>
<keyword evidence="4 11" id="KW-0812">Transmembrane</keyword>
<evidence type="ECO:0000256" key="9">
    <source>
        <dbReference type="ARBA" id="ARBA00023136"/>
    </source>
</evidence>
<dbReference type="SUPFAM" id="SSF81296">
    <property type="entry name" value="E set domains"/>
    <property type="match status" value="2"/>
</dbReference>
<dbReference type="GO" id="GO:0034765">
    <property type="term" value="P:regulation of monoatomic ion transmembrane transport"/>
    <property type="evidence" value="ECO:0007669"/>
    <property type="project" value="TreeGrafter"/>
</dbReference>
<evidence type="ECO:0000256" key="8">
    <source>
        <dbReference type="ARBA" id="ARBA00023065"/>
    </source>
</evidence>
<dbReference type="GO" id="GO:0005886">
    <property type="term" value="C:plasma membrane"/>
    <property type="evidence" value="ECO:0007669"/>
    <property type="project" value="TreeGrafter"/>
</dbReference>
<feature type="domain" description="Inward rectifier potassium channel C-terminal" evidence="15">
    <location>
        <begin position="182"/>
        <end position="265"/>
    </location>
</feature>
<dbReference type="EMBL" id="HBET01005213">
    <property type="protein sequence ID" value="CAD8559069.1"/>
    <property type="molecule type" value="Transcribed_RNA"/>
</dbReference>
<dbReference type="PANTHER" id="PTHR11767:SF103">
    <property type="entry name" value="POTASSIUM CHANNEL INWARDLY RECTIFYING TRANSMEMBRANE DOMAIN-CONTAINING PROTEIN"/>
    <property type="match status" value="1"/>
</dbReference>
<dbReference type="Gene3D" id="1.10.287.70">
    <property type="match status" value="1"/>
</dbReference>
<accession>A0A7S0JS62</accession>
<feature type="domain" description="Inward rectifier potassium channel C-terminal" evidence="15">
    <location>
        <begin position="575"/>
        <end position="641"/>
    </location>
</feature>
<keyword evidence="2 11" id="KW-0813">Transport</keyword>
<evidence type="ECO:0000256" key="5">
    <source>
        <dbReference type="ARBA" id="ARBA00022882"/>
    </source>
</evidence>